<feature type="chain" id="PRO_5040890936" evidence="2">
    <location>
        <begin position="22"/>
        <end position="195"/>
    </location>
</feature>
<evidence type="ECO:0000313" key="3">
    <source>
        <dbReference type="EMBL" id="GMH73574.1"/>
    </source>
</evidence>
<dbReference type="EMBL" id="BRXW01000677">
    <property type="protein sequence ID" value="GMH73574.1"/>
    <property type="molecule type" value="Genomic_DNA"/>
</dbReference>
<keyword evidence="4" id="KW-1185">Reference proteome</keyword>
<name>A0A9W7AKW2_9STRA</name>
<keyword evidence="2" id="KW-0732">Signal</keyword>
<keyword evidence="1" id="KW-0472">Membrane</keyword>
<feature type="signal peptide" evidence="2">
    <location>
        <begin position="1"/>
        <end position="21"/>
    </location>
</feature>
<proteinExistence type="predicted"/>
<dbReference type="OrthoDB" id="198474at2759"/>
<keyword evidence="1" id="KW-1133">Transmembrane helix</keyword>
<dbReference type="Proteomes" id="UP001165122">
    <property type="component" value="Unassembled WGS sequence"/>
</dbReference>
<organism evidence="3 4">
    <name type="scientific">Triparma laevis f. longispina</name>
    <dbReference type="NCBI Taxonomy" id="1714387"/>
    <lineage>
        <taxon>Eukaryota</taxon>
        <taxon>Sar</taxon>
        <taxon>Stramenopiles</taxon>
        <taxon>Ochrophyta</taxon>
        <taxon>Bolidophyceae</taxon>
        <taxon>Parmales</taxon>
        <taxon>Triparmaceae</taxon>
        <taxon>Triparma</taxon>
    </lineage>
</organism>
<dbReference type="PANTHER" id="PTHR36383:SF1">
    <property type="entry name" value="PROTEIN, PUTATIVE-RELATED"/>
    <property type="match status" value="1"/>
</dbReference>
<accession>A0A9W7AKW2</accession>
<evidence type="ECO:0000256" key="2">
    <source>
        <dbReference type="SAM" id="SignalP"/>
    </source>
</evidence>
<keyword evidence="1" id="KW-0812">Transmembrane</keyword>
<sequence>MNTTLLKFFAILATIFSQAQSFTTFPVRRQLSTLNLQLKASSSDRLESIKAGALSALIGGVSATPLNYASSLLTHSPNTLGQWEFDTDMSSVEAALFGIVYRYVVRETDKSNSMLQQGVLGAFIIVRTLPQIKVPSYCDSIPLQCKYFYVLDPDTSIALVAAGVTSVATFVPVWLVLEYVMNEKGWIKRFDSFNV</sequence>
<reference evidence="4" key="1">
    <citation type="journal article" date="2023" name="Commun. Biol.">
        <title>Genome analysis of Parmales, the sister group of diatoms, reveals the evolutionary specialization of diatoms from phago-mixotrophs to photoautotrophs.</title>
        <authorList>
            <person name="Ban H."/>
            <person name="Sato S."/>
            <person name="Yoshikawa S."/>
            <person name="Yamada K."/>
            <person name="Nakamura Y."/>
            <person name="Ichinomiya M."/>
            <person name="Sato N."/>
            <person name="Blanc-Mathieu R."/>
            <person name="Endo H."/>
            <person name="Kuwata A."/>
            <person name="Ogata H."/>
        </authorList>
    </citation>
    <scope>NUCLEOTIDE SEQUENCE [LARGE SCALE GENOMIC DNA]</scope>
    <source>
        <strain evidence="4">NIES 3700</strain>
    </source>
</reference>
<comment type="caution">
    <text evidence="3">The sequence shown here is derived from an EMBL/GenBank/DDBJ whole genome shotgun (WGS) entry which is preliminary data.</text>
</comment>
<evidence type="ECO:0000313" key="4">
    <source>
        <dbReference type="Proteomes" id="UP001165122"/>
    </source>
</evidence>
<dbReference type="PANTHER" id="PTHR36383">
    <property type="entry name" value="OS09G0529350 PROTEIN"/>
    <property type="match status" value="1"/>
</dbReference>
<evidence type="ECO:0000256" key="1">
    <source>
        <dbReference type="SAM" id="Phobius"/>
    </source>
</evidence>
<dbReference type="AlphaFoldDB" id="A0A9W7AKW2"/>
<gene>
    <name evidence="3" type="ORF">TrLO_g5277</name>
</gene>
<protein>
    <submittedName>
        <fullName evidence="3">Uncharacterized protein</fullName>
    </submittedName>
</protein>
<feature type="transmembrane region" description="Helical" evidence="1">
    <location>
        <begin position="157"/>
        <end position="180"/>
    </location>
</feature>